<keyword evidence="2" id="KW-0677">Repeat</keyword>
<dbReference type="SMART" id="SM00320">
    <property type="entry name" value="WD40"/>
    <property type="match status" value="7"/>
</dbReference>
<evidence type="ECO:0000313" key="6">
    <source>
        <dbReference type="Proteomes" id="UP000053259"/>
    </source>
</evidence>
<name>A0A0D1YGX5_9PEZI</name>
<dbReference type="InterPro" id="IPR036322">
    <property type="entry name" value="WD40_repeat_dom_sf"/>
</dbReference>
<dbReference type="InterPro" id="IPR001680">
    <property type="entry name" value="WD40_rpt"/>
</dbReference>
<dbReference type="GeneID" id="27316362"/>
<feature type="compositionally biased region" description="Low complexity" evidence="4">
    <location>
        <begin position="668"/>
        <end position="682"/>
    </location>
</feature>
<feature type="compositionally biased region" description="Polar residues" evidence="4">
    <location>
        <begin position="55"/>
        <end position="64"/>
    </location>
</feature>
<keyword evidence="1 3" id="KW-0853">WD repeat</keyword>
<reference evidence="5 6" key="1">
    <citation type="submission" date="2015-01" db="EMBL/GenBank/DDBJ databases">
        <title>The Genome Sequence of Ochroconis gallopava CBS43764.</title>
        <authorList>
            <consortium name="The Broad Institute Genomics Platform"/>
            <person name="Cuomo C."/>
            <person name="de Hoog S."/>
            <person name="Gorbushina A."/>
            <person name="Stielow B."/>
            <person name="Teixiera M."/>
            <person name="Abouelleil A."/>
            <person name="Chapman S.B."/>
            <person name="Priest M."/>
            <person name="Young S.K."/>
            <person name="Wortman J."/>
            <person name="Nusbaum C."/>
            <person name="Birren B."/>
        </authorList>
    </citation>
    <scope>NUCLEOTIDE SEQUENCE [LARGE SCALE GENOMIC DNA]</scope>
    <source>
        <strain evidence="5 6">CBS 43764</strain>
    </source>
</reference>
<dbReference type="PANTHER" id="PTHR14221:SF0">
    <property type="entry name" value="WD REPEAT-CONTAINING PROTEIN 44"/>
    <property type="match status" value="1"/>
</dbReference>
<keyword evidence="6" id="KW-1185">Reference proteome</keyword>
<dbReference type="OrthoDB" id="1932312at2759"/>
<accession>A0A0D1YGX5</accession>
<dbReference type="STRING" id="253628.A0A0D1YGX5"/>
<feature type="compositionally biased region" description="Polar residues" evidence="4">
    <location>
        <begin position="214"/>
        <end position="223"/>
    </location>
</feature>
<evidence type="ECO:0000313" key="5">
    <source>
        <dbReference type="EMBL" id="KIW00037.1"/>
    </source>
</evidence>
<feature type="repeat" description="WD" evidence="3">
    <location>
        <begin position="228"/>
        <end position="269"/>
    </location>
</feature>
<feature type="region of interest" description="Disordered" evidence="4">
    <location>
        <begin position="203"/>
        <end position="227"/>
    </location>
</feature>
<evidence type="ECO:0000256" key="3">
    <source>
        <dbReference type="PROSITE-ProRule" id="PRU00221"/>
    </source>
</evidence>
<dbReference type="PROSITE" id="PS50082">
    <property type="entry name" value="WD_REPEATS_2"/>
    <property type="match status" value="3"/>
</dbReference>
<organism evidence="5 6">
    <name type="scientific">Verruconis gallopava</name>
    <dbReference type="NCBI Taxonomy" id="253628"/>
    <lineage>
        <taxon>Eukaryota</taxon>
        <taxon>Fungi</taxon>
        <taxon>Dikarya</taxon>
        <taxon>Ascomycota</taxon>
        <taxon>Pezizomycotina</taxon>
        <taxon>Dothideomycetes</taxon>
        <taxon>Pleosporomycetidae</taxon>
        <taxon>Venturiales</taxon>
        <taxon>Sympoventuriaceae</taxon>
        <taxon>Verruconis</taxon>
    </lineage>
</organism>
<feature type="compositionally biased region" description="Low complexity" evidence="4">
    <location>
        <begin position="762"/>
        <end position="776"/>
    </location>
</feature>
<dbReference type="AlphaFoldDB" id="A0A0D1YGX5"/>
<feature type="compositionally biased region" description="Basic and acidic residues" evidence="4">
    <location>
        <begin position="705"/>
        <end position="714"/>
    </location>
</feature>
<dbReference type="InterPro" id="IPR040324">
    <property type="entry name" value="WDR44/Dgr2"/>
</dbReference>
<dbReference type="VEuPathDB" id="FungiDB:PV09_08389"/>
<feature type="repeat" description="WD" evidence="3">
    <location>
        <begin position="341"/>
        <end position="375"/>
    </location>
</feature>
<feature type="compositionally biased region" description="Polar residues" evidence="4">
    <location>
        <begin position="572"/>
        <end position="597"/>
    </location>
</feature>
<feature type="compositionally biased region" description="Low complexity" evidence="4">
    <location>
        <begin position="11"/>
        <end position="21"/>
    </location>
</feature>
<proteinExistence type="predicted"/>
<dbReference type="PANTHER" id="PTHR14221">
    <property type="entry name" value="WD REPEAT DOMAIN 44"/>
    <property type="match status" value="1"/>
</dbReference>
<evidence type="ECO:0000256" key="4">
    <source>
        <dbReference type="SAM" id="MobiDB-lite"/>
    </source>
</evidence>
<feature type="region of interest" description="Disordered" evidence="4">
    <location>
        <begin position="757"/>
        <end position="826"/>
    </location>
</feature>
<feature type="region of interest" description="Disordered" evidence="4">
    <location>
        <begin position="667"/>
        <end position="740"/>
    </location>
</feature>
<dbReference type="Pfam" id="PF00400">
    <property type="entry name" value="WD40"/>
    <property type="match status" value="4"/>
</dbReference>
<protein>
    <submittedName>
        <fullName evidence="5">Uncharacterized protein</fullName>
    </submittedName>
</protein>
<evidence type="ECO:0000256" key="1">
    <source>
        <dbReference type="ARBA" id="ARBA00022574"/>
    </source>
</evidence>
<gene>
    <name evidence="5" type="ORF">PV09_08389</name>
</gene>
<dbReference type="Proteomes" id="UP000053259">
    <property type="component" value="Unassembled WGS sequence"/>
</dbReference>
<feature type="compositionally biased region" description="Basic and acidic residues" evidence="4">
    <location>
        <begin position="127"/>
        <end position="140"/>
    </location>
</feature>
<feature type="repeat" description="WD" evidence="3">
    <location>
        <begin position="301"/>
        <end position="341"/>
    </location>
</feature>
<dbReference type="SUPFAM" id="SSF50978">
    <property type="entry name" value="WD40 repeat-like"/>
    <property type="match status" value="1"/>
</dbReference>
<dbReference type="InParanoid" id="A0A0D1YGX5"/>
<sequence length="926" mass="102602">MRRSRTLPVPAQQTAGDGAQDASHDDANGIAQAGAKSPRPPLLTRRTPTTLPTKPNKSPASEANRSPLLQHHAATFPLDRAGRASFEGPDVDAHHGGKDKKKGVSFLSRFIPGGGSNKKSAPSPELDSIHERHEKDDHEGSNGSSNRPEGMDAQLFSHAEHDDIDGIEYHPKYPQPPPYIKFRSKYKKDREFDHVFLAQELQAGRAKPPRRRGTTQTLNSPALQGTPLESDENAVWALEFSKDGKYLAAAGQDKIIRVWQVLSSPEERRENELEEDDDAQSVHHRMRLDAPVFQRRAIREYEGHEGPIIDLSWSKNNFLLSASADKTVRLWHTTRAECLCTFKHTEHVYSVRFHPRDDRFFLAGSRDMKLRFWSIPDKSVAYWQQLNEIITAVAFTPDGKTAMAGTVNGVCNFYETEGLKYQTQIQVRSAYGKNARPSKICSIEAMNMSQTERPDIKLLISSNDSRIRLYNFRDKSLETKFKGHRSEERTIKAQFGDTGEYVISGSEDKSAFLWSLGPSESEKPSQRPVEFFEATTSQTTCATLAPTKTRHLLAQSDDPIYDLCNPPPVTLVSRSESAASSHPPSRTNSLAGTPRTTESPHNKAVENPAYIARQSHPGGNIIVTASNTGVVRVYRQDCAFTKRKHADDASSLFGVKKPSSLYMARALSRSSTNRNPPSRSDSLSTQPPNDRIMTWRQGISSTNSLDRKQSDAKSTRSMSPGKSGYSFRRSGSIRRNVGNGLGIRQDSIDAMTPMTVPSVHVESTSTSSRPQRSESSPSPPSPNDDASSSITTLSKQNTREDNLPSNGELATEDLTPSPSPDPNPLWLQNGQSFLSWNMKEYASQALKRLTPLGTNDRLRPDLNSRASQVTVVSSLSSDGQSTPERELEETQTLRCRKCGGTAFRMRKSDVGTKKLSCQRCGTIVST</sequence>
<feature type="region of interest" description="Disordered" evidence="4">
    <location>
        <begin position="1"/>
        <end position="151"/>
    </location>
</feature>
<dbReference type="InterPro" id="IPR015943">
    <property type="entry name" value="WD40/YVTN_repeat-like_dom_sf"/>
</dbReference>
<evidence type="ECO:0000256" key="2">
    <source>
        <dbReference type="ARBA" id="ARBA00022737"/>
    </source>
</evidence>
<dbReference type="PROSITE" id="PS50294">
    <property type="entry name" value="WD_REPEATS_REGION"/>
    <property type="match status" value="3"/>
</dbReference>
<dbReference type="Gene3D" id="2.130.10.10">
    <property type="entry name" value="YVTN repeat-like/Quinoprotein amine dehydrogenase"/>
    <property type="match status" value="1"/>
</dbReference>
<feature type="compositionally biased region" description="Low complexity" evidence="4">
    <location>
        <begin position="42"/>
        <end position="53"/>
    </location>
</feature>
<dbReference type="EMBL" id="KN847568">
    <property type="protein sequence ID" value="KIW00037.1"/>
    <property type="molecule type" value="Genomic_DNA"/>
</dbReference>
<feature type="region of interest" description="Disordered" evidence="4">
    <location>
        <begin position="572"/>
        <end position="607"/>
    </location>
</feature>
<dbReference type="RefSeq" id="XP_016209906.1">
    <property type="nucleotide sequence ID" value="XM_016362271.1"/>
</dbReference>